<dbReference type="Pfam" id="PF02502">
    <property type="entry name" value="LacAB_rpiB"/>
    <property type="match status" value="1"/>
</dbReference>
<dbReference type="Gene3D" id="3.40.1400.10">
    <property type="entry name" value="Sugar-phosphate isomerase, RpiB/LacA/LacB"/>
    <property type="match status" value="1"/>
</dbReference>
<proteinExistence type="inferred from homology"/>
<dbReference type="EMBL" id="WHPC01000111">
    <property type="protein sequence ID" value="MPV38798.1"/>
    <property type="molecule type" value="Genomic_DNA"/>
</dbReference>
<dbReference type="PANTHER" id="PTHR43732">
    <property type="entry name" value="RIBOSE 5-PHOSPHATE ISOMERASE-RELATED"/>
    <property type="match status" value="1"/>
</dbReference>
<reference evidence="3 4" key="1">
    <citation type="submission" date="2019-10" db="EMBL/GenBank/DDBJ databases">
        <title>Georgenia wutianyii sp. nov. and Georgenia yuyongxinii sp. nov. isolated from plateau pika (Ochotona curzoniae) in the Qinghai-Tibet plateau of China.</title>
        <authorList>
            <person name="Tian Z."/>
        </authorList>
    </citation>
    <scope>NUCLEOTIDE SEQUENCE [LARGE SCALE GENOMIC DNA]</scope>
    <source>
        <strain evidence="3 4">JCM 19765</strain>
    </source>
</reference>
<dbReference type="InterPro" id="IPR051812">
    <property type="entry name" value="SPI_LacAB/RpiB"/>
</dbReference>
<dbReference type="NCBIfam" id="NF004051">
    <property type="entry name" value="PRK05571.1"/>
    <property type="match status" value="1"/>
</dbReference>
<sequence>MLIAIGSDPNAHGLKDAVAEYLVELGHEVHDFGANDPLYPKTAIAVAQSVANGEVDRGVVMCGTGIGVSISANKVPGAHCALLTDAYQAERAQLSNNANMVAFGAQVTGVESVKRLLRDYLSVSYLENDRSAPKLAVLHEYDVGRPTRS</sequence>
<dbReference type="SUPFAM" id="SSF89623">
    <property type="entry name" value="Ribose/Galactose isomerase RpiB/AlsB"/>
    <property type="match status" value="1"/>
</dbReference>
<dbReference type="AlphaFoldDB" id="A0A6N7ENV7"/>
<gene>
    <name evidence="3" type="ORF">GB881_17440</name>
</gene>
<dbReference type="RefSeq" id="WP_152196722.1">
    <property type="nucleotide sequence ID" value="NZ_VUKD01000007.1"/>
</dbReference>
<dbReference type="NCBIfam" id="TIGR00689">
    <property type="entry name" value="rpiB_lacA_lacB"/>
    <property type="match status" value="1"/>
</dbReference>
<dbReference type="GO" id="GO:0016861">
    <property type="term" value="F:intramolecular oxidoreductase activity, interconverting aldoses and ketoses"/>
    <property type="evidence" value="ECO:0007669"/>
    <property type="project" value="UniProtKB-ARBA"/>
</dbReference>
<evidence type="ECO:0000256" key="2">
    <source>
        <dbReference type="ARBA" id="ARBA00023235"/>
    </source>
</evidence>
<organism evidence="3 4">
    <name type="scientific">Georgenia subflava</name>
    <dbReference type="NCBI Taxonomy" id="1622177"/>
    <lineage>
        <taxon>Bacteria</taxon>
        <taxon>Bacillati</taxon>
        <taxon>Actinomycetota</taxon>
        <taxon>Actinomycetes</taxon>
        <taxon>Micrococcales</taxon>
        <taxon>Bogoriellaceae</taxon>
        <taxon>Georgenia</taxon>
    </lineage>
</organism>
<accession>A0A6N7ENV7</accession>
<evidence type="ECO:0000313" key="4">
    <source>
        <dbReference type="Proteomes" id="UP000437709"/>
    </source>
</evidence>
<evidence type="ECO:0000313" key="3">
    <source>
        <dbReference type="EMBL" id="MPV38798.1"/>
    </source>
</evidence>
<evidence type="ECO:0000256" key="1">
    <source>
        <dbReference type="ARBA" id="ARBA00008754"/>
    </source>
</evidence>
<dbReference type="Proteomes" id="UP000437709">
    <property type="component" value="Unassembled WGS sequence"/>
</dbReference>
<comment type="caution">
    <text evidence="3">The sequence shown here is derived from an EMBL/GenBank/DDBJ whole genome shotgun (WGS) entry which is preliminary data.</text>
</comment>
<comment type="similarity">
    <text evidence="1">Belongs to the LacAB/RpiB family.</text>
</comment>
<dbReference type="PANTHER" id="PTHR43732:SF1">
    <property type="entry name" value="RIBOSE 5-PHOSPHATE ISOMERASE"/>
    <property type="match status" value="1"/>
</dbReference>
<keyword evidence="2 3" id="KW-0413">Isomerase</keyword>
<dbReference type="InterPro" id="IPR003500">
    <property type="entry name" value="RpiB_LacA_LacB"/>
</dbReference>
<name>A0A6N7ENV7_9MICO</name>
<protein>
    <submittedName>
        <fullName evidence="3">RpiB/LacA/LacB family sugar-phosphate isomerase</fullName>
    </submittedName>
</protein>
<keyword evidence="4" id="KW-1185">Reference proteome</keyword>
<dbReference type="GO" id="GO:0005975">
    <property type="term" value="P:carbohydrate metabolic process"/>
    <property type="evidence" value="ECO:0007669"/>
    <property type="project" value="InterPro"/>
</dbReference>
<dbReference type="PIRSF" id="PIRSF005384">
    <property type="entry name" value="RpiB_LacA_B"/>
    <property type="match status" value="1"/>
</dbReference>
<dbReference type="InterPro" id="IPR036569">
    <property type="entry name" value="RpiB_LacA_LacB_sf"/>
</dbReference>
<dbReference type="OrthoDB" id="1778624at2"/>